<keyword evidence="2" id="KW-1185">Reference proteome</keyword>
<reference evidence="1" key="1">
    <citation type="submission" date="2016-08" db="EMBL/GenBank/DDBJ databases">
        <title>Complete genome of Cloacibacillus porcorum.</title>
        <authorList>
            <person name="Looft T."/>
            <person name="Bayles D.O."/>
            <person name="Alt D.P."/>
        </authorList>
    </citation>
    <scope>NUCLEOTIDE SEQUENCE [LARGE SCALE GENOMIC DNA]</scope>
    <source>
        <strain evidence="1">CL-84</strain>
    </source>
</reference>
<sequence length="180" mass="20099">MSNPEENQEIKNLEAVAEIEDEAARDLSVYVPEKHRKPGETAFAVIATVFGVLGYYFALDMTSENYSSPSVFPKLASAIIIICGLICIFKACKKEAPEAGSPNVFRYLLPKDVIVVLVLLLAYCIALPRLHFIPSSYIFMVIGMIYLHRGKYIWQSFVISAAAMAVLVVIFRYVFLVILP</sequence>
<evidence type="ECO:0000313" key="1">
    <source>
        <dbReference type="EMBL" id="ANZ43944.1"/>
    </source>
</evidence>
<dbReference type="OrthoDB" id="5501at2"/>
<accession>A0A1B2I1U5</accession>
<evidence type="ECO:0000313" key="2">
    <source>
        <dbReference type="Proteomes" id="UP000093044"/>
    </source>
</evidence>
<dbReference type="Pfam" id="PF07331">
    <property type="entry name" value="TctB"/>
    <property type="match status" value="1"/>
</dbReference>
<proteinExistence type="predicted"/>
<dbReference type="AlphaFoldDB" id="A0A1B2I1U5"/>
<dbReference type="GeneID" id="83056592"/>
<dbReference type="EMBL" id="CP016757">
    <property type="protein sequence ID" value="ANZ43944.1"/>
    <property type="molecule type" value="Genomic_DNA"/>
</dbReference>
<organism evidence="1 2">
    <name type="scientific">Cloacibacillus porcorum</name>
    <dbReference type="NCBI Taxonomy" id="1197717"/>
    <lineage>
        <taxon>Bacteria</taxon>
        <taxon>Thermotogati</taxon>
        <taxon>Synergistota</taxon>
        <taxon>Synergistia</taxon>
        <taxon>Synergistales</taxon>
        <taxon>Synergistaceae</taxon>
        <taxon>Cloacibacillus</taxon>
    </lineage>
</organism>
<dbReference type="KEGG" id="cpor:BED41_01850"/>
<dbReference type="InterPro" id="IPR009936">
    <property type="entry name" value="DUF1468"/>
</dbReference>
<dbReference type="RefSeq" id="WP_066742356.1">
    <property type="nucleotide sequence ID" value="NZ_CALCLR010000106.1"/>
</dbReference>
<protein>
    <submittedName>
        <fullName evidence="1">Uncharacterized protein</fullName>
    </submittedName>
</protein>
<name>A0A1B2I1U5_9BACT</name>
<dbReference type="Proteomes" id="UP000093044">
    <property type="component" value="Chromosome"/>
</dbReference>
<gene>
    <name evidence="1" type="ORF">BED41_01850</name>
</gene>
<dbReference type="STRING" id="1197717.BED41_01850"/>